<dbReference type="PROSITE" id="PS50865">
    <property type="entry name" value="ZF_MYND_2"/>
    <property type="match status" value="2"/>
</dbReference>
<name>A0A6S8XQT2_9STRA</name>
<accession>A0A6S8XQT2</accession>
<evidence type="ECO:0000256" key="4">
    <source>
        <dbReference type="PROSITE-ProRule" id="PRU00134"/>
    </source>
</evidence>
<dbReference type="AlphaFoldDB" id="A0A6S8XQT2"/>
<dbReference type="GO" id="GO:0000981">
    <property type="term" value="F:DNA-binding transcription factor activity, RNA polymerase II-specific"/>
    <property type="evidence" value="ECO:0007669"/>
    <property type="project" value="TreeGrafter"/>
</dbReference>
<dbReference type="SUPFAM" id="SSF48452">
    <property type="entry name" value="TPR-like"/>
    <property type="match status" value="1"/>
</dbReference>
<feature type="region of interest" description="Disordered" evidence="5">
    <location>
        <begin position="1"/>
        <end position="30"/>
    </location>
</feature>
<feature type="domain" description="MYND-type" evidence="6">
    <location>
        <begin position="42"/>
        <end position="82"/>
    </location>
</feature>
<keyword evidence="2 4" id="KW-0863">Zinc-finger</keyword>
<gene>
    <name evidence="7" type="ORF">DBRI00130_LOCUS1376</name>
</gene>
<proteinExistence type="predicted"/>
<sequence>MASTARRPNGENISSSRRKQNKARRMNDTVCPTASSDPTNFCFVCKKGGVPLFQCSRCQSFFYCGKTCQTKHWKEGGHEQNCPVHVYLNKDFQVLFKLNRDGELPVLRLLDSSADAQVHRVAGNKLFAERDFRGALESYEKAISHWDCVRGQITKNTADIECWMGANLARIHSNCCVCHLEMDRAKWMGAGLLPPELLRDVPLDKIPLHDAKLIIADVRTNGLQRSKSRRKVSLSAALEAAKTALESSQLWWKSNYRFAQVTLLMVEPKEAMKFLEHAKRGANEEDSDVQYNIVSEKKSAIKTIESLESQVKMVLMALNETYKEKESDEEQKEGSIQKYLDANMTKIGGDHSRVPISKMRPEMIAVRLCAAVEGARPGHLPALEVEEMKTNQREAARVLSLVLSAISAPPLEFFPPDGSDERVPPISVNLLAFYIRAAILPARLVEMDVEGVACRTTEWMTDEDAYCIATHNYVEVEIKHSVDRGHAKSFGQTGGGGCMPCSYRLLRSGCSDWGDGLRMAAHKGNIDVLCFFLNRLLSGVTGCTALKAILEQDEMGCNAMMHAANDNFTGLSGLSIRLMTHAASFKPGPSKGKDVCISSKDASLALNSTDRSGYTPAMASVSLRNESALAALVGLRAKLYVKKDGVMSSAHQKMSEILVQQLLNDPSIRERFRSLLRSIRACTNDNASCSYCGKPPRSRVEKMPHCSKCLRARYCNAKCQKADFKRHKCYCTAKVEKDVAWFAKHIHLHCP</sequence>
<dbReference type="InterPro" id="IPR011990">
    <property type="entry name" value="TPR-like_helical_dom_sf"/>
</dbReference>
<dbReference type="InterPro" id="IPR024119">
    <property type="entry name" value="TF_DEAF-1"/>
</dbReference>
<dbReference type="Pfam" id="PF01753">
    <property type="entry name" value="zf-MYND"/>
    <property type="match status" value="2"/>
</dbReference>
<evidence type="ECO:0000256" key="1">
    <source>
        <dbReference type="ARBA" id="ARBA00022723"/>
    </source>
</evidence>
<dbReference type="Gene3D" id="1.25.40.10">
    <property type="entry name" value="Tetratricopeptide repeat domain"/>
    <property type="match status" value="1"/>
</dbReference>
<keyword evidence="1" id="KW-0479">Metal-binding</keyword>
<dbReference type="GO" id="GO:0005634">
    <property type="term" value="C:nucleus"/>
    <property type="evidence" value="ECO:0007669"/>
    <property type="project" value="TreeGrafter"/>
</dbReference>
<dbReference type="SUPFAM" id="SSF144232">
    <property type="entry name" value="HIT/MYND zinc finger-like"/>
    <property type="match status" value="2"/>
</dbReference>
<dbReference type="PROSITE" id="PS01360">
    <property type="entry name" value="ZF_MYND_1"/>
    <property type="match status" value="2"/>
</dbReference>
<feature type="domain" description="MYND-type" evidence="6">
    <location>
        <begin position="689"/>
        <end position="731"/>
    </location>
</feature>
<protein>
    <recommendedName>
        <fullName evidence="6">MYND-type domain-containing protein</fullName>
    </recommendedName>
</protein>
<dbReference type="PANTHER" id="PTHR10237">
    <property type="entry name" value="DEFORMED EPIDERMAL AUTOREGULATORY FACTOR 1 HOMOLOG SUPPRESSIN"/>
    <property type="match status" value="1"/>
</dbReference>
<dbReference type="EMBL" id="HBNS01001715">
    <property type="protein sequence ID" value="CAE4580625.1"/>
    <property type="molecule type" value="Transcribed_RNA"/>
</dbReference>
<evidence type="ECO:0000313" key="7">
    <source>
        <dbReference type="EMBL" id="CAE4580625.1"/>
    </source>
</evidence>
<reference evidence="7" key="1">
    <citation type="submission" date="2021-01" db="EMBL/GenBank/DDBJ databases">
        <authorList>
            <person name="Corre E."/>
            <person name="Pelletier E."/>
            <person name="Niang G."/>
            <person name="Scheremetjew M."/>
            <person name="Finn R."/>
            <person name="Kale V."/>
            <person name="Holt S."/>
            <person name="Cochrane G."/>
            <person name="Meng A."/>
            <person name="Brown T."/>
            <person name="Cohen L."/>
        </authorList>
    </citation>
    <scope>NUCLEOTIDE SEQUENCE</scope>
    <source>
        <strain evidence="7">GSO104</strain>
    </source>
</reference>
<evidence type="ECO:0000259" key="6">
    <source>
        <dbReference type="PROSITE" id="PS50865"/>
    </source>
</evidence>
<evidence type="ECO:0000256" key="5">
    <source>
        <dbReference type="SAM" id="MobiDB-lite"/>
    </source>
</evidence>
<organism evidence="7">
    <name type="scientific">Ditylum brightwellii</name>
    <dbReference type="NCBI Taxonomy" id="49249"/>
    <lineage>
        <taxon>Eukaryota</taxon>
        <taxon>Sar</taxon>
        <taxon>Stramenopiles</taxon>
        <taxon>Ochrophyta</taxon>
        <taxon>Bacillariophyta</taxon>
        <taxon>Mediophyceae</taxon>
        <taxon>Lithodesmiophycidae</taxon>
        <taxon>Lithodesmiales</taxon>
        <taxon>Lithodesmiaceae</taxon>
        <taxon>Ditylum</taxon>
    </lineage>
</organism>
<keyword evidence="3" id="KW-0862">Zinc</keyword>
<evidence type="ECO:0000256" key="2">
    <source>
        <dbReference type="ARBA" id="ARBA00022771"/>
    </source>
</evidence>
<dbReference type="PANTHER" id="PTHR10237:SF14">
    <property type="entry name" value="MYND-TYPE DOMAIN-CONTAINING PROTEIN"/>
    <property type="match status" value="1"/>
</dbReference>
<evidence type="ECO:0000256" key="3">
    <source>
        <dbReference type="ARBA" id="ARBA00022833"/>
    </source>
</evidence>
<dbReference type="Gene3D" id="6.10.140.2220">
    <property type="match status" value="2"/>
</dbReference>
<dbReference type="InterPro" id="IPR002893">
    <property type="entry name" value="Znf_MYND"/>
</dbReference>
<dbReference type="GO" id="GO:0008270">
    <property type="term" value="F:zinc ion binding"/>
    <property type="evidence" value="ECO:0007669"/>
    <property type="project" value="UniProtKB-KW"/>
</dbReference>